<feature type="compositionally biased region" description="Basic and acidic residues" evidence="1">
    <location>
        <begin position="1255"/>
        <end position="1270"/>
    </location>
</feature>
<feature type="compositionally biased region" description="Basic and acidic residues" evidence="1">
    <location>
        <begin position="837"/>
        <end position="868"/>
    </location>
</feature>
<dbReference type="PANTHER" id="PTHR31008">
    <property type="entry name" value="COP1-INTERACTING PROTEIN-RELATED"/>
    <property type="match status" value="1"/>
</dbReference>
<feature type="compositionally biased region" description="Basic and acidic residues" evidence="1">
    <location>
        <begin position="781"/>
        <end position="821"/>
    </location>
</feature>
<feature type="compositionally biased region" description="Polar residues" evidence="1">
    <location>
        <begin position="416"/>
        <end position="428"/>
    </location>
</feature>
<dbReference type="Proteomes" id="UP000017836">
    <property type="component" value="Unassembled WGS sequence"/>
</dbReference>
<evidence type="ECO:0000313" key="2">
    <source>
        <dbReference type="EMBL" id="ERN18801.1"/>
    </source>
</evidence>
<feature type="compositionally biased region" description="Basic residues" evidence="1">
    <location>
        <begin position="1271"/>
        <end position="1283"/>
    </location>
</feature>
<feature type="compositionally biased region" description="Polar residues" evidence="1">
    <location>
        <begin position="1077"/>
        <end position="1089"/>
    </location>
</feature>
<reference evidence="3" key="1">
    <citation type="journal article" date="2013" name="Science">
        <title>The Amborella genome and the evolution of flowering plants.</title>
        <authorList>
            <consortium name="Amborella Genome Project"/>
        </authorList>
    </citation>
    <scope>NUCLEOTIDE SEQUENCE [LARGE SCALE GENOMIC DNA]</scope>
</reference>
<accession>U5CZK8</accession>
<evidence type="ECO:0008006" key="4">
    <source>
        <dbReference type="Google" id="ProtNLM"/>
    </source>
</evidence>
<feature type="compositionally biased region" description="Acidic residues" evidence="1">
    <location>
        <begin position="477"/>
        <end position="490"/>
    </location>
</feature>
<feature type="compositionally biased region" description="Low complexity" evidence="1">
    <location>
        <begin position="898"/>
        <end position="912"/>
    </location>
</feature>
<protein>
    <recommendedName>
        <fullName evidence="4">COP1-interacting protein 7</fullName>
    </recommendedName>
</protein>
<evidence type="ECO:0000313" key="3">
    <source>
        <dbReference type="Proteomes" id="UP000017836"/>
    </source>
</evidence>
<feature type="compositionally biased region" description="Polar residues" evidence="1">
    <location>
        <begin position="1178"/>
        <end position="1203"/>
    </location>
</feature>
<feature type="compositionally biased region" description="Polar residues" evidence="1">
    <location>
        <begin position="1310"/>
        <end position="1337"/>
    </location>
</feature>
<feature type="compositionally biased region" description="Polar residues" evidence="1">
    <location>
        <begin position="938"/>
        <end position="955"/>
    </location>
</feature>
<gene>
    <name evidence="2" type="ORF">AMTR_s00067p00089960</name>
</gene>
<keyword evidence="3" id="KW-1185">Reference proteome</keyword>
<name>U5CZK8_AMBTC</name>
<dbReference type="PANTHER" id="PTHR31008:SF2">
    <property type="entry name" value="COP1-INTERACTING PROTEIN-LIKE PROTEIN"/>
    <property type="match status" value="1"/>
</dbReference>
<dbReference type="eggNOG" id="ENOG502QUP9">
    <property type="taxonomic scope" value="Eukaryota"/>
</dbReference>
<feature type="region of interest" description="Disordered" evidence="1">
    <location>
        <begin position="401"/>
        <end position="516"/>
    </location>
</feature>
<dbReference type="KEGG" id="atr:18447171"/>
<feature type="compositionally biased region" description="Low complexity" evidence="1">
    <location>
        <begin position="1284"/>
        <end position="1294"/>
    </location>
</feature>
<feature type="region of interest" description="Disordered" evidence="1">
    <location>
        <begin position="776"/>
        <end position="1108"/>
    </location>
</feature>
<feature type="region of interest" description="Disordered" evidence="1">
    <location>
        <begin position="710"/>
        <end position="729"/>
    </location>
</feature>
<dbReference type="HOGENOM" id="CLU_008836_0_0_1"/>
<dbReference type="EMBL" id="KI392078">
    <property type="protein sequence ID" value="ERN18801.1"/>
    <property type="molecule type" value="Genomic_DNA"/>
</dbReference>
<dbReference type="Gramene" id="ERN18801">
    <property type="protein sequence ID" value="ERN18801"/>
    <property type="gene ID" value="AMTR_s00067p00089960"/>
</dbReference>
<sequence>MKAETKLDSAVFQLTPTRTRCDLVIFANGTSEKIVSGLLDPFLTHMRTAQHQIAKGGYSIQLEPGPGNNQGVAWFTKGTVERFVRFVSTPEVLERVNTIESEITQIEEAIAIQGNENIGFSTVEDHATKSTESNDGGRSIMDSDAEKAIVLYKPGAQSAESNGSTTQEENSKVQLLRVLETRRTMLQKEQGMAFARAVAAGFDMDHLVHLISFAECFGASRLKEACIRFMELWKVKHETSQWLEGMEFEAAEEMSSRSEFSSMNGSGFMLSSETSKLKEFRESWSDFHGDIGERSHGKTNIEAGSDTGASDPSRDKRSSMESQVPPVVPPEYYQGQYPQPMVHAWPLHAPQGAPVFPAYPMQGMPYYQGYPGAGAYFQPPYPPMEDPRFNMASRMDFKRQPMSGKEGNLVPETWEGASNTTSHDQNMQLEVEREGSSRQSNKRRGRMGKSRSRMVVIRNINYIASKGDDNSGSESGSEVDEEELQQEVEESQLNHEKRAHKAGSSKNSLGQYDSKDNFNSYEKGGALDAMVMDNGNWQAFQNCLLRDDRDDANSKGHFSSEKAVNTKRRHNSVREDITLLPERSAGGLSEQRMGEFDTINGNMTRIYKQNASEGDLAIARRFVSSNSRDSYSDIQIGDMVGTEGRNRRASIDDSMMYGQPNRSGLTGYMADPVAGNELGYSALADRNSVNNSTDDLFIVSYKSSSHDLVDTDNRTPINMDSELPLPKKTEDPVRNQVTYEPDDISMMPERGMESVSHGWDPTVDYEMQVQANMSVNAEGDMSSKENGKGETDKKGMKKSEKDKKSRTMHDSLEKRKMDAIMRKGKPSKLSPLAEAQARADKMRSLKADLQKMKKEKEEEQLKHLEARKRERQTRIAARCSLSPVPHPSLPQKTRTRLPAKLSPPSKLSPSSLRGSKFHDSETGSSSPGSILQKPVVGTVSSTSADSSKNKFSNKLNGARVAGNGLSRSFSSLSELKKDDRSSASEAKATSTRNRRLSDHQIYSDRNGPLIKSVKYDSKPKPKPKPTSGPEIKKQSVPSALTRPKSEALADPTHLRIRTKASSDVTPKRSVTKESTQRGKGNQLSVTADTIKTKKGSEKIINSSNGDANPIIEKSVVSSEHDKVVVPIGGISEVSDLRTEANGEDAREMPGAVSVYAAICEPPSPIVRDFLQVEEKQVEQPNSNEANMDSVTSNFQNISSNENPYQAPYARNSSLEDPRTSNLEYGKALPLASEMESTPLEIMKAHVVDSTGGLEHTTESMEKPSGKEPSKGFRRLLKFGRKNHSSAASESSTDSYQLRSEGPSLYDQAAGHTSTTEVPSLRNLITQDDSSTGGTPQKASRPFSLLLPFRSKGSEKKR</sequence>
<feature type="region of interest" description="Disordered" evidence="1">
    <location>
        <begin position="1173"/>
        <end position="1220"/>
    </location>
</feature>
<organism evidence="2 3">
    <name type="scientific">Amborella trichopoda</name>
    <dbReference type="NCBI Taxonomy" id="13333"/>
    <lineage>
        <taxon>Eukaryota</taxon>
        <taxon>Viridiplantae</taxon>
        <taxon>Streptophyta</taxon>
        <taxon>Embryophyta</taxon>
        <taxon>Tracheophyta</taxon>
        <taxon>Spermatophyta</taxon>
        <taxon>Magnoliopsida</taxon>
        <taxon>Amborellales</taxon>
        <taxon>Amborellaceae</taxon>
        <taxon>Amborella</taxon>
    </lineage>
</organism>
<dbReference type="OrthoDB" id="1928292at2759"/>
<feature type="region of interest" description="Disordered" evidence="1">
    <location>
        <begin position="1239"/>
        <end position="1357"/>
    </location>
</feature>
<feature type="compositionally biased region" description="Basic residues" evidence="1">
    <location>
        <begin position="440"/>
        <end position="452"/>
    </location>
</feature>
<feature type="region of interest" description="Disordered" evidence="1">
    <location>
        <begin position="288"/>
        <end position="332"/>
    </location>
</feature>
<proteinExistence type="predicted"/>
<evidence type="ECO:0000256" key="1">
    <source>
        <dbReference type="SAM" id="MobiDB-lite"/>
    </source>
</evidence>
<dbReference type="OMA" id="MIPVRSN"/>